<keyword evidence="4" id="KW-1185">Reference proteome</keyword>
<reference evidence="3" key="1">
    <citation type="submission" date="2022-10" db="EMBL/GenBank/DDBJ databases">
        <title>Complete genome sequence of Schlegelella aquatica LMG 23380.</title>
        <authorList>
            <person name="Musilova J."/>
            <person name="Kourilova X."/>
            <person name="Bezdicek M."/>
            <person name="Hermankova K."/>
            <person name="Obruca S."/>
            <person name="Sedlar K."/>
        </authorList>
    </citation>
    <scope>NUCLEOTIDE SEQUENCE</scope>
    <source>
        <strain evidence="3">LMG 23380</strain>
    </source>
</reference>
<dbReference type="Gene3D" id="3.20.20.80">
    <property type="entry name" value="Glycosidases"/>
    <property type="match status" value="1"/>
</dbReference>
<name>A0ABY6MV93_9BURK</name>
<gene>
    <name evidence="3" type="ORF">OMP39_04815</name>
</gene>
<sequence length="1276" mass="141725">MNPATRTPAVSCERPPSNPRSFWIAGFEGADHRNEHGIALDMVRSTGHLARLDGDYARVTRLGVRTVRESIGWRLAEIAAGRYDFQRLRLMAAAARRHGLQVLWTLMHYGAPDDVDLRQGGWVPRFTDFAAAVAEELRRLGEEAPVITPVNEIGFLAWALSEGCLVGPARRPRAGDSRASGYEIKRHLVRASLAAMKAMRDVLPRARFLHVEPLVHVVAPAGRPELAPLAEQVRSYQWQAWDMLAGRQAAELGGAPQWLDVLGVNHYHNGQWEVETEQRLHWHLNDPRRRPFAALLSEAWERYRLPMIVAETSHVGAGRARWLQEIAGEVERARRAGVPVEGLTLYPIVDRHDWNDLTHWHHSGLWDAAAPGTPVAPGAPPGRRLCLPYARTLRRWQRRLPGTTGVSMTPSCLIVFSHLRWDFVFQRPQQLMSRLARDWRIYFIEEPVRDEGPARLEVRRPQENVTVLRPHTAVEAPGFHDDQLPLLKPLLDEYLRAEGVNDHVVWFYTPMALPLLTGMKPRAVVYDCMDELANFMGAPRQMRQRESALLKTADLVLTGGPSLFEAKRDANPHVHCFPSGVDAQHFSPSRADRSSRSSPAWRRAESLQTHIPGPRLGYFGVIDERMDRALLAALADADPQWQIVMVGPVVKIDRASLPTRPNLHYLDMQPYEVLPGLVAGWDVCLLPFAQNEATQYISPTKTLEYMAAEKPIVSTPIRDVIGMYGDVVHIGHDVAGFIQACRLALTEPPQQRTQRVAEMLGCVMRLSWDETARTVHSLIGEAVERRRQGGGMEPGAADPAPAVPLAPPADVPGTAPAVREVRHLIIGAGPTGLSAAYHLGADALLVERESRVGGWCRSVVDRGFTFDHAGHIMFSSDPYVLALYDKLLGDNVHWQDREAWIYSKGVYTRYPFQGSLYGLPAQVLKECLIGAIEARFGPLKGDPSAVAGTPQPPANFEEFIHRVWGWGIAKHFAVPYNEKLWAVPLREMETSWLGGRVPLPDLEQMIEGALEPAPKPMGPNARFGYPLRGGFQALMDAFLPHLRCEVALNTRVVSVSPSKRTVRLDDGRTLRYDTLISTMALPQFVAACGEEAPDDVRAAARGLRSTSVRCVNLGIARANITDKHWIYYPEDTVFHRIFVQGNASPYCNPPGGFGLTCEITYSASKPLPCEGEALIARVIDDCRKVGMLREDDRILCAHQVDMPGAYVVYDHARAAHVACIRQWLAGHRVILAGRYAEWEYYNSDHAFLAGKRAAEAALAQSGPGAAQAALAQAAGA</sequence>
<dbReference type="SUPFAM" id="SSF51445">
    <property type="entry name" value="(Trans)glycosidases"/>
    <property type="match status" value="1"/>
</dbReference>
<dbReference type="Gene3D" id="3.40.50.2000">
    <property type="entry name" value="Glycogen Phosphorylase B"/>
    <property type="match status" value="1"/>
</dbReference>
<evidence type="ECO:0000256" key="1">
    <source>
        <dbReference type="SAM" id="MobiDB-lite"/>
    </source>
</evidence>
<dbReference type="SUPFAM" id="SSF51971">
    <property type="entry name" value="Nucleotide-binding domain"/>
    <property type="match status" value="1"/>
</dbReference>
<dbReference type="PANTHER" id="PTHR21197">
    <property type="entry name" value="UDP-GALACTOPYRANOSE MUTASE"/>
    <property type="match status" value="1"/>
</dbReference>
<dbReference type="Gene3D" id="3.50.50.60">
    <property type="entry name" value="FAD/NAD(P)-binding domain"/>
    <property type="match status" value="1"/>
</dbReference>
<feature type="domain" description="Amine oxidase" evidence="2">
    <location>
        <begin position="831"/>
        <end position="1257"/>
    </location>
</feature>
<evidence type="ECO:0000313" key="3">
    <source>
        <dbReference type="EMBL" id="UZD55904.1"/>
    </source>
</evidence>
<dbReference type="EMBL" id="CP110257">
    <property type="protein sequence ID" value="UZD55904.1"/>
    <property type="molecule type" value="Genomic_DNA"/>
</dbReference>
<dbReference type="InterPro" id="IPR017853">
    <property type="entry name" value="GH"/>
</dbReference>
<feature type="region of interest" description="Disordered" evidence="1">
    <location>
        <begin position="585"/>
        <end position="605"/>
    </location>
</feature>
<evidence type="ECO:0000313" key="4">
    <source>
        <dbReference type="Proteomes" id="UP001163266"/>
    </source>
</evidence>
<dbReference type="Proteomes" id="UP001163266">
    <property type="component" value="Chromosome"/>
</dbReference>
<proteinExistence type="predicted"/>
<dbReference type="SUPFAM" id="SSF53756">
    <property type="entry name" value="UDP-Glycosyltransferase/glycogen phosphorylase"/>
    <property type="match status" value="1"/>
</dbReference>
<dbReference type="RefSeq" id="WP_264893657.1">
    <property type="nucleotide sequence ID" value="NZ_CP110257.1"/>
</dbReference>
<organism evidence="3 4">
    <name type="scientific">Caldimonas aquatica</name>
    <dbReference type="NCBI Taxonomy" id="376175"/>
    <lineage>
        <taxon>Bacteria</taxon>
        <taxon>Pseudomonadati</taxon>
        <taxon>Pseudomonadota</taxon>
        <taxon>Betaproteobacteria</taxon>
        <taxon>Burkholderiales</taxon>
        <taxon>Sphaerotilaceae</taxon>
        <taxon>Caldimonas</taxon>
    </lineage>
</organism>
<dbReference type="PANTHER" id="PTHR21197:SF0">
    <property type="entry name" value="UDP-GALACTOPYRANOSE MUTASE"/>
    <property type="match status" value="1"/>
</dbReference>
<protein>
    <submittedName>
        <fullName evidence="3">FAD-dependent oxidoreductase</fullName>
    </submittedName>
</protein>
<dbReference type="Pfam" id="PF01593">
    <property type="entry name" value="Amino_oxidase"/>
    <property type="match status" value="1"/>
</dbReference>
<dbReference type="InterPro" id="IPR002937">
    <property type="entry name" value="Amino_oxidase"/>
</dbReference>
<dbReference type="Gene3D" id="3.40.50.11010">
    <property type="match status" value="1"/>
</dbReference>
<dbReference type="InterPro" id="IPR036188">
    <property type="entry name" value="FAD/NAD-bd_sf"/>
</dbReference>
<dbReference type="Pfam" id="PF13692">
    <property type="entry name" value="Glyco_trans_1_4"/>
    <property type="match status" value="1"/>
</dbReference>
<accession>A0ABY6MV93</accession>
<evidence type="ECO:0000259" key="2">
    <source>
        <dbReference type="Pfam" id="PF01593"/>
    </source>
</evidence>